<evidence type="ECO:0000313" key="6">
    <source>
        <dbReference type="Proteomes" id="UP001305779"/>
    </source>
</evidence>
<evidence type="ECO:0000313" key="5">
    <source>
        <dbReference type="EMBL" id="KAK4503535.1"/>
    </source>
</evidence>
<dbReference type="InterPro" id="IPR032054">
    <property type="entry name" value="Cdt1_C"/>
</dbReference>
<evidence type="ECO:0000256" key="2">
    <source>
        <dbReference type="ARBA" id="ARBA00023306"/>
    </source>
</evidence>
<keyword evidence="6" id="KW-1185">Reference proteome</keyword>
<proteinExistence type="inferred from homology"/>
<evidence type="ECO:0000256" key="1">
    <source>
        <dbReference type="ARBA" id="ARBA00008356"/>
    </source>
</evidence>
<dbReference type="Gene3D" id="1.10.10.1420">
    <property type="entry name" value="DNA replication factor Cdt1, C-terminal WH domain"/>
    <property type="match status" value="1"/>
</dbReference>
<evidence type="ECO:0000256" key="3">
    <source>
        <dbReference type="SAM" id="MobiDB-lite"/>
    </source>
</evidence>
<feature type="compositionally biased region" description="Polar residues" evidence="3">
    <location>
        <begin position="91"/>
        <end position="106"/>
    </location>
</feature>
<reference evidence="5 6" key="1">
    <citation type="journal article" date="2023" name="G3 (Bethesda)">
        <title>A chromosome-level genome assembly of Zasmidium syzygii isolated from banana leaves.</title>
        <authorList>
            <person name="van Westerhoven A.C."/>
            <person name="Mehrabi R."/>
            <person name="Talebi R."/>
            <person name="Steentjes M.B.F."/>
            <person name="Corcolon B."/>
            <person name="Chong P.A."/>
            <person name="Kema G.H.J."/>
            <person name="Seidl M.F."/>
        </authorList>
    </citation>
    <scope>NUCLEOTIDE SEQUENCE [LARGE SCALE GENOMIC DNA]</scope>
    <source>
        <strain evidence="5 6">P124</strain>
    </source>
</reference>
<dbReference type="EMBL" id="JAXOVC010000003">
    <property type="protein sequence ID" value="KAK4503535.1"/>
    <property type="molecule type" value="Genomic_DNA"/>
</dbReference>
<feature type="region of interest" description="Disordered" evidence="3">
    <location>
        <begin position="1"/>
        <end position="124"/>
    </location>
</feature>
<gene>
    <name evidence="5" type="ORF">PRZ48_004450</name>
</gene>
<protein>
    <recommendedName>
        <fullName evidence="4">DNA replication factor Cdt1 C-terminal domain-containing protein</fullName>
    </recommendedName>
</protein>
<feature type="domain" description="DNA replication factor Cdt1 C-terminal" evidence="4">
    <location>
        <begin position="371"/>
        <end position="465"/>
    </location>
</feature>
<name>A0ABR0EQW3_ZASCE</name>
<organism evidence="5 6">
    <name type="scientific">Zasmidium cellare</name>
    <name type="common">Wine cellar mold</name>
    <name type="synonym">Racodium cellare</name>
    <dbReference type="NCBI Taxonomy" id="395010"/>
    <lineage>
        <taxon>Eukaryota</taxon>
        <taxon>Fungi</taxon>
        <taxon>Dikarya</taxon>
        <taxon>Ascomycota</taxon>
        <taxon>Pezizomycotina</taxon>
        <taxon>Dothideomycetes</taxon>
        <taxon>Dothideomycetidae</taxon>
        <taxon>Mycosphaerellales</taxon>
        <taxon>Mycosphaerellaceae</taxon>
        <taxon>Zasmidium</taxon>
    </lineage>
</organism>
<evidence type="ECO:0000259" key="4">
    <source>
        <dbReference type="Pfam" id="PF16679"/>
    </source>
</evidence>
<keyword evidence="2" id="KW-0131">Cell cycle</keyword>
<dbReference type="InterPro" id="IPR038090">
    <property type="entry name" value="Cdt1_C_WH_dom_sf"/>
</dbReference>
<feature type="compositionally biased region" description="Polar residues" evidence="3">
    <location>
        <begin position="18"/>
        <end position="35"/>
    </location>
</feature>
<sequence>MPTQRKRKNADVDDQRASKQARTTATQKSISTFSTVGKPHTANGNKKQSRKSVKENDPAPPQAQVKKVDKKRKRVQAGADDEEDVIVLSSRPITQPSGSENIPSTPRNKRVKHIAPPSPKNTPTRGAAALFDKLNIDANARAIPCDLSQRQTSYNTPPHSPHDEKSGILAELPAELEELQDLHEAFLSALSLYYSHNGSASPVDMQTLLPQISQTWRKRNIKLDDLRRILSIVEETDRDFLIQDYGRAGICLTRAKPIVSITGRPALNINPVTIGTTFDLALEKLWRTWQMKTAKENRTAKAFLDSIPLLEITKNESALKAAPLFARGQQRLADLKASQTAAKEGSGKAPTLAPSALPKSLQATQNRGTALLDRVLARQNLASTLPAGPTKDQMERKAALHRVENVAKVLSLLVGTRDRFTSSMPAITQQIQQSSRTPISNEEIERCLGLMASEVTPGFVKVVASGTIKGVVVSRNGNVGLDELRARVEACL</sequence>
<comment type="similarity">
    <text evidence="1">Belongs to the Cdt1 family.</text>
</comment>
<dbReference type="Pfam" id="PF16679">
    <property type="entry name" value="CDT1_C"/>
    <property type="match status" value="1"/>
</dbReference>
<dbReference type="Proteomes" id="UP001305779">
    <property type="component" value="Unassembled WGS sequence"/>
</dbReference>
<dbReference type="Pfam" id="PF26121">
    <property type="entry name" value="HTH_CDT1"/>
    <property type="match status" value="1"/>
</dbReference>
<accession>A0ABR0EQW3</accession>
<comment type="caution">
    <text evidence="5">The sequence shown here is derived from an EMBL/GenBank/DDBJ whole genome shotgun (WGS) entry which is preliminary data.</text>
</comment>